<evidence type="ECO:0000313" key="1">
    <source>
        <dbReference type="EMBL" id="EYC28762.1"/>
    </source>
</evidence>
<dbReference type="Proteomes" id="UP000024635">
    <property type="component" value="Unassembled WGS sequence"/>
</dbReference>
<name>A0A016VNZ4_9BILA</name>
<accession>A0A016VNZ4</accession>
<protein>
    <submittedName>
        <fullName evidence="1">Uncharacterized protein</fullName>
    </submittedName>
</protein>
<gene>
    <name evidence="1" type="primary">Acey_s0007.g3408</name>
    <name evidence="1" type="ORF">Y032_0007g3408</name>
</gene>
<dbReference type="EMBL" id="JARK01001343">
    <property type="protein sequence ID" value="EYC28762.1"/>
    <property type="molecule type" value="Genomic_DNA"/>
</dbReference>
<proteinExistence type="predicted"/>
<evidence type="ECO:0000313" key="2">
    <source>
        <dbReference type="Proteomes" id="UP000024635"/>
    </source>
</evidence>
<reference evidence="2" key="1">
    <citation type="journal article" date="2015" name="Nat. Genet.">
        <title>The genome and transcriptome of the zoonotic hookworm Ancylostoma ceylanicum identify infection-specific gene families.</title>
        <authorList>
            <person name="Schwarz E.M."/>
            <person name="Hu Y."/>
            <person name="Antoshechkin I."/>
            <person name="Miller M.M."/>
            <person name="Sternberg P.W."/>
            <person name="Aroian R.V."/>
        </authorList>
    </citation>
    <scope>NUCLEOTIDE SEQUENCE</scope>
    <source>
        <strain evidence="2">HY135</strain>
    </source>
</reference>
<keyword evidence="2" id="KW-1185">Reference proteome</keyword>
<organism evidence="1 2">
    <name type="scientific">Ancylostoma ceylanicum</name>
    <dbReference type="NCBI Taxonomy" id="53326"/>
    <lineage>
        <taxon>Eukaryota</taxon>
        <taxon>Metazoa</taxon>
        <taxon>Ecdysozoa</taxon>
        <taxon>Nematoda</taxon>
        <taxon>Chromadorea</taxon>
        <taxon>Rhabditida</taxon>
        <taxon>Rhabditina</taxon>
        <taxon>Rhabditomorpha</taxon>
        <taxon>Strongyloidea</taxon>
        <taxon>Ancylostomatidae</taxon>
        <taxon>Ancylostomatinae</taxon>
        <taxon>Ancylostoma</taxon>
    </lineage>
</organism>
<sequence>MNAYLCIELSYSKKTQKTRLCVVFVFFPKITDGIVENEELKTDQATGVVDIPEEWLEQHKVEYCLQSSENCIADGFARPSTSKKQSLEQLLCVYIVSEKALPPRRH</sequence>
<comment type="caution">
    <text evidence="1">The sequence shown here is derived from an EMBL/GenBank/DDBJ whole genome shotgun (WGS) entry which is preliminary data.</text>
</comment>
<dbReference type="AlphaFoldDB" id="A0A016VNZ4"/>